<comment type="caution">
    <text evidence="2">The sequence shown here is derived from an EMBL/GenBank/DDBJ whole genome shotgun (WGS) entry which is preliminary data.</text>
</comment>
<sequence length="131" mass="14985">MVIQPWSVFFFDYVTVSDTGDWDEFYRFTGDLNRMMPYTIVSKSNKLSVRFVSSYLLNFRGFKLSYVVRPERNLTETPTVSIDDEGNMEDDILAAICDYSPLPMPPEQGSKQAESDNRPSNSDSKLGLWSA</sequence>
<dbReference type="EMBL" id="CAJVCH010547098">
    <property type="protein sequence ID" value="CAG7828313.1"/>
    <property type="molecule type" value="Genomic_DNA"/>
</dbReference>
<accession>A0A8J2PNX4</accession>
<evidence type="ECO:0000313" key="3">
    <source>
        <dbReference type="Proteomes" id="UP000708208"/>
    </source>
</evidence>
<feature type="non-terminal residue" evidence="2">
    <location>
        <position position="131"/>
    </location>
</feature>
<protein>
    <recommendedName>
        <fullName evidence="4">CUB domain-containing protein</fullName>
    </recommendedName>
</protein>
<dbReference type="AlphaFoldDB" id="A0A8J2PNX4"/>
<feature type="region of interest" description="Disordered" evidence="1">
    <location>
        <begin position="100"/>
        <end position="131"/>
    </location>
</feature>
<evidence type="ECO:0000256" key="1">
    <source>
        <dbReference type="SAM" id="MobiDB-lite"/>
    </source>
</evidence>
<proteinExistence type="predicted"/>
<gene>
    <name evidence="2" type="ORF">AFUS01_LOCUS38252</name>
</gene>
<dbReference type="Proteomes" id="UP000708208">
    <property type="component" value="Unassembled WGS sequence"/>
</dbReference>
<keyword evidence="3" id="KW-1185">Reference proteome</keyword>
<name>A0A8J2PNX4_9HEXA</name>
<organism evidence="2 3">
    <name type="scientific">Allacma fusca</name>
    <dbReference type="NCBI Taxonomy" id="39272"/>
    <lineage>
        <taxon>Eukaryota</taxon>
        <taxon>Metazoa</taxon>
        <taxon>Ecdysozoa</taxon>
        <taxon>Arthropoda</taxon>
        <taxon>Hexapoda</taxon>
        <taxon>Collembola</taxon>
        <taxon>Symphypleona</taxon>
        <taxon>Sminthuridae</taxon>
        <taxon>Allacma</taxon>
    </lineage>
</organism>
<evidence type="ECO:0008006" key="4">
    <source>
        <dbReference type="Google" id="ProtNLM"/>
    </source>
</evidence>
<reference evidence="2" key="1">
    <citation type="submission" date="2021-06" db="EMBL/GenBank/DDBJ databases">
        <authorList>
            <person name="Hodson N. C."/>
            <person name="Mongue J. A."/>
            <person name="Jaron S. K."/>
        </authorList>
    </citation>
    <scope>NUCLEOTIDE SEQUENCE</scope>
</reference>
<evidence type="ECO:0000313" key="2">
    <source>
        <dbReference type="EMBL" id="CAG7828313.1"/>
    </source>
</evidence>